<evidence type="ECO:0000256" key="3">
    <source>
        <dbReference type="ARBA" id="ARBA00023082"/>
    </source>
</evidence>
<keyword evidence="5" id="KW-0804">Transcription</keyword>
<dbReference type="SUPFAM" id="SSF88659">
    <property type="entry name" value="Sigma3 and sigma4 domains of RNA polymerase sigma factors"/>
    <property type="match status" value="1"/>
</dbReference>
<dbReference type="NCBIfam" id="TIGR02983">
    <property type="entry name" value="SigE-fam_strep"/>
    <property type="match status" value="1"/>
</dbReference>
<dbReference type="InterPro" id="IPR013325">
    <property type="entry name" value="RNA_pol_sigma_r2"/>
</dbReference>
<feature type="domain" description="RNA polymerase sigma factor 70 region 4 type 2" evidence="7">
    <location>
        <begin position="104"/>
        <end position="155"/>
    </location>
</feature>
<feature type="domain" description="RNA polymerase sigma-70 region 2" evidence="6">
    <location>
        <begin position="17"/>
        <end position="78"/>
    </location>
</feature>
<dbReference type="RefSeq" id="WP_153360576.1">
    <property type="nucleotide sequence ID" value="NZ_JABGDC010000086.1"/>
</dbReference>
<dbReference type="InterPro" id="IPR036388">
    <property type="entry name" value="WH-like_DNA-bd_sf"/>
</dbReference>
<dbReference type="Pfam" id="PF08281">
    <property type="entry name" value="Sigma70_r4_2"/>
    <property type="match status" value="1"/>
</dbReference>
<dbReference type="GO" id="GO:0006352">
    <property type="term" value="P:DNA-templated transcription initiation"/>
    <property type="evidence" value="ECO:0007669"/>
    <property type="project" value="InterPro"/>
</dbReference>
<keyword evidence="2" id="KW-0805">Transcription regulation</keyword>
<evidence type="ECO:0000259" key="6">
    <source>
        <dbReference type="Pfam" id="PF04542"/>
    </source>
</evidence>
<dbReference type="InterPro" id="IPR014284">
    <property type="entry name" value="RNA_pol_sigma-70_dom"/>
</dbReference>
<dbReference type="SUPFAM" id="SSF88946">
    <property type="entry name" value="Sigma2 domain of RNA polymerase sigma factors"/>
    <property type="match status" value="1"/>
</dbReference>
<dbReference type="AlphaFoldDB" id="A0A562IX20"/>
<dbReference type="NCBIfam" id="TIGR02937">
    <property type="entry name" value="sigma70-ECF"/>
    <property type="match status" value="1"/>
</dbReference>
<protein>
    <submittedName>
        <fullName evidence="8">RNA polymerase sigma-70 factor (Sigma-E family)</fullName>
    </submittedName>
</protein>
<keyword evidence="3" id="KW-0731">Sigma factor</keyword>
<comment type="caution">
    <text evidence="8">The sequence shown here is derived from an EMBL/GenBank/DDBJ whole genome shotgun (WGS) entry which is preliminary data.</text>
</comment>
<dbReference type="Gene3D" id="1.10.10.10">
    <property type="entry name" value="Winged helix-like DNA-binding domain superfamily/Winged helix DNA-binding domain"/>
    <property type="match status" value="1"/>
</dbReference>
<dbReference type="Proteomes" id="UP000321490">
    <property type="component" value="Unassembled WGS sequence"/>
</dbReference>
<proteinExistence type="inferred from homology"/>
<evidence type="ECO:0000313" key="9">
    <source>
        <dbReference type="Proteomes" id="UP000321490"/>
    </source>
</evidence>
<evidence type="ECO:0000256" key="1">
    <source>
        <dbReference type="ARBA" id="ARBA00010641"/>
    </source>
</evidence>
<dbReference type="InterPro" id="IPR013324">
    <property type="entry name" value="RNA_pol_sigma_r3/r4-like"/>
</dbReference>
<dbReference type="Gene3D" id="1.10.1740.10">
    <property type="match status" value="1"/>
</dbReference>
<dbReference type="InterPro" id="IPR013249">
    <property type="entry name" value="RNA_pol_sigma70_r4_t2"/>
</dbReference>
<comment type="similarity">
    <text evidence="1">Belongs to the sigma-70 factor family. ECF subfamily.</text>
</comment>
<dbReference type="InterPro" id="IPR039425">
    <property type="entry name" value="RNA_pol_sigma-70-like"/>
</dbReference>
<dbReference type="EMBL" id="VLKF01000001">
    <property type="protein sequence ID" value="TWH75432.1"/>
    <property type="molecule type" value="Genomic_DNA"/>
</dbReference>
<reference evidence="8 9" key="1">
    <citation type="submission" date="2019-07" db="EMBL/GenBank/DDBJ databases">
        <title>R&amp;d 2014.</title>
        <authorList>
            <person name="Klenk H.-P."/>
        </authorList>
    </citation>
    <scope>NUCLEOTIDE SEQUENCE [LARGE SCALE GENOMIC DNA]</scope>
    <source>
        <strain evidence="8 9">DSM 45764</strain>
    </source>
</reference>
<evidence type="ECO:0000259" key="7">
    <source>
        <dbReference type="Pfam" id="PF08281"/>
    </source>
</evidence>
<evidence type="ECO:0000256" key="4">
    <source>
        <dbReference type="ARBA" id="ARBA00023125"/>
    </source>
</evidence>
<sequence length="178" mass="19766">MRDQRDDEFTEFVVERGSQLLRTACLLTGDRGLGEDLVQTTLAKAYGAWPKVSRADEPAAYVRRIMVNAHLSWRRRLSSTEQVMETLPDRGGGDHQSAHAEGDRVRRALLQLSPRVRTAVVLRYFDDLSEADTARLMGCSVSTVGNHVTRGLAALRVLLADDPDLTTTTVTTTARRQS</sequence>
<dbReference type="InterPro" id="IPR014325">
    <property type="entry name" value="RNA_pol_sigma-E_actinobac"/>
</dbReference>
<keyword evidence="9" id="KW-1185">Reference proteome</keyword>
<dbReference type="GO" id="GO:0016987">
    <property type="term" value="F:sigma factor activity"/>
    <property type="evidence" value="ECO:0007669"/>
    <property type="project" value="UniProtKB-KW"/>
</dbReference>
<evidence type="ECO:0000313" key="8">
    <source>
        <dbReference type="EMBL" id="TWH75432.1"/>
    </source>
</evidence>
<dbReference type="CDD" id="cd06171">
    <property type="entry name" value="Sigma70_r4"/>
    <property type="match status" value="1"/>
</dbReference>
<dbReference type="Pfam" id="PF04542">
    <property type="entry name" value="Sigma70_r2"/>
    <property type="match status" value="1"/>
</dbReference>
<name>A0A562IX20_9ACTN</name>
<evidence type="ECO:0000256" key="2">
    <source>
        <dbReference type="ARBA" id="ARBA00023015"/>
    </source>
</evidence>
<dbReference type="PANTHER" id="PTHR43133">
    <property type="entry name" value="RNA POLYMERASE ECF-TYPE SIGMA FACTO"/>
    <property type="match status" value="1"/>
</dbReference>
<dbReference type="OrthoDB" id="3678480at2"/>
<dbReference type="GO" id="GO:0003677">
    <property type="term" value="F:DNA binding"/>
    <property type="evidence" value="ECO:0007669"/>
    <property type="project" value="UniProtKB-KW"/>
</dbReference>
<organism evidence="8 9">
    <name type="scientific">Modestobacter roseus</name>
    <dbReference type="NCBI Taxonomy" id="1181884"/>
    <lineage>
        <taxon>Bacteria</taxon>
        <taxon>Bacillati</taxon>
        <taxon>Actinomycetota</taxon>
        <taxon>Actinomycetes</taxon>
        <taxon>Geodermatophilales</taxon>
        <taxon>Geodermatophilaceae</taxon>
        <taxon>Modestobacter</taxon>
    </lineage>
</organism>
<dbReference type="PANTHER" id="PTHR43133:SF50">
    <property type="entry name" value="ECF RNA POLYMERASE SIGMA FACTOR SIGM"/>
    <property type="match status" value="1"/>
</dbReference>
<evidence type="ECO:0000256" key="5">
    <source>
        <dbReference type="ARBA" id="ARBA00023163"/>
    </source>
</evidence>
<dbReference type="InterPro" id="IPR007627">
    <property type="entry name" value="RNA_pol_sigma70_r2"/>
</dbReference>
<accession>A0A562IX20</accession>
<gene>
    <name evidence="8" type="ORF">JD78_03993</name>
</gene>
<keyword evidence="4" id="KW-0238">DNA-binding</keyword>